<dbReference type="EMBL" id="OP580516">
    <property type="protein sequence ID" value="UYM26571.1"/>
    <property type="molecule type" value="Genomic_DNA"/>
</dbReference>
<evidence type="ECO:0000313" key="2">
    <source>
        <dbReference type="Proteomes" id="UP001156221"/>
    </source>
</evidence>
<dbReference type="RefSeq" id="YP_010761315.1">
    <property type="nucleotide sequence ID" value="NC_073594.1"/>
</dbReference>
<sequence>MAIISGGYDGTVDEVQFAALIPRYSVVGPEDFKATTQAGDRIVAIGNGTALGPGTIDVASSLPPIQFNAASGTRWDLVALRRDWQPPGGTTSVVIIEGGTSQAYPTVGTATNQWNRRPGIVDDQPLYLQQVNGTLLGERIDLRCWAGNNGLFAVHNDARTYLQNVGTEVLINGIRWHYSLGANNVPAWTCPDEPTFHSPLPISGYSITGDITTTPEGSKRRVTVDLNVARTGNAGVIPNDEWANFGAVIPTAARGDAAPKYVPVSLIGGAVSTATNNLHATVFLNPANGLMQIRGVNAFTWQKGALFSLNLSYVI</sequence>
<gene>
    <name evidence="1" type="primary">22</name>
    <name evidence="1" type="ORF">SEA_BAUER_22</name>
</gene>
<protein>
    <recommendedName>
        <fullName evidence="3">Minor tail protein</fullName>
    </recommendedName>
</protein>
<reference evidence="1" key="1">
    <citation type="submission" date="2022-10" db="EMBL/GenBank/DDBJ databases">
        <authorList>
            <person name="Shreffler J."/>
            <person name="Spring A.M."/>
            <person name="Klyczek K."/>
            <person name="Garlena R.A."/>
            <person name="Russell D.A."/>
            <person name="Pope W.H."/>
            <person name="Jacobs-Sera D."/>
            <person name="Hatfull G.F."/>
        </authorList>
    </citation>
    <scope>NUCLEOTIDE SEQUENCE</scope>
</reference>
<accession>A0A9E8AAD3</accession>
<evidence type="ECO:0000313" key="1">
    <source>
        <dbReference type="EMBL" id="UYM26571.1"/>
    </source>
</evidence>
<dbReference type="KEGG" id="vg:80034686"/>
<name>A0A9E8AAD3_9CAUD</name>
<dbReference type="GeneID" id="80034686"/>
<keyword evidence="2" id="KW-1185">Reference proteome</keyword>
<dbReference type="Proteomes" id="UP001156221">
    <property type="component" value="Segment"/>
</dbReference>
<evidence type="ECO:0008006" key="3">
    <source>
        <dbReference type="Google" id="ProtNLM"/>
    </source>
</evidence>
<organism evidence="1 2">
    <name type="scientific">Arthrobacter phage Bauer</name>
    <dbReference type="NCBI Taxonomy" id="2985648"/>
    <lineage>
        <taxon>Viruses</taxon>
        <taxon>Duplodnaviria</taxon>
        <taxon>Heunggongvirae</taxon>
        <taxon>Uroviricota</taxon>
        <taxon>Caudoviricetes</taxon>
        <taxon>Bauervirus</taxon>
        <taxon>Bauervirus bauer</taxon>
    </lineage>
</organism>
<proteinExistence type="predicted"/>